<accession>A0ACC1YNI2</accession>
<dbReference type="Proteomes" id="UP001164539">
    <property type="component" value="Chromosome 2"/>
</dbReference>
<gene>
    <name evidence="1" type="ORF">OWV82_004150</name>
</gene>
<protein>
    <submittedName>
        <fullName evidence="1">Cytochrome P450</fullName>
    </submittedName>
</protein>
<proteinExistence type="predicted"/>
<comment type="caution">
    <text evidence="1">The sequence shown here is derived from an EMBL/GenBank/DDBJ whole genome shotgun (WGS) entry which is preliminary data.</text>
</comment>
<keyword evidence="2" id="KW-1185">Reference proteome</keyword>
<evidence type="ECO:0000313" key="2">
    <source>
        <dbReference type="Proteomes" id="UP001164539"/>
    </source>
</evidence>
<evidence type="ECO:0000313" key="1">
    <source>
        <dbReference type="EMBL" id="KAJ4725255.1"/>
    </source>
</evidence>
<name>A0ACC1YNI2_MELAZ</name>
<sequence>MHSHMDVGFSSFSSILLPFLLFFFVLLKLWKISKTSNTTSNLPPGPWKLPIIGNMHQLLSSLPHHRLRDLAKKYGPLMHLQLGEISTIVVSSPEMAKEVMKTHDVIFASRPQDPETSIMTYGCSDIAFAPLGGYWRQLRKICISEVLSLKRVQSFRSIREEEVSNLINSISSKAGSVINLTDQIYSLMYGITSRAAFGSKRKDQQIFISAIKEGIELISGFNIANQFPSVKWLQHMTGIRGQVERVHQDADRVIENIINEHKKRKETLKLEKGEEVENLVDVLLKIQEHGGLEFSFTNDNIKAVIHDVFSAGSETSATTVDWAMSEMMKNPKVMKKAQAEVREVFNRLGKVDETGIDEMKFLKLAVKETLRLHPSAPLLIPRECGKSCEINGFNIPVKAKVLVNIWAIGRDPKYWVEPESFIPERFLDCSLDFLGNNFQYIPFGAGRRICPGTSFGLANVELPLAMLLYHFDWKLPNEMRNEDLDMSEAFGIAVKRRDELLLIPTPYLPSLVVE</sequence>
<reference evidence="1 2" key="1">
    <citation type="journal article" date="2023" name="Science">
        <title>Complex scaffold remodeling in plant triterpene biosynthesis.</title>
        <authorList>
            <person name="De La Pena R."/>
            <person name="Hodgson H."/>
            <person name="Liu J.C."/>
            <person name="Stephenson M.J."/>
            <person name="Martin A.C."/>
            <person name="Owen C."/>
            <person name="Harkess A."/>
            <person name="Leebens-Mack J."/>
            <person name="Jimenez L.E."/>
            <person name="Osbourn A."/>
            <person name="Sattely E.S."/>
        </authorList>
    </citation>
    <scope>NUCLEOTIDE SEQUENCE [LARGE SCALE GENOMIC DNA]</scope>
    <source>
        <strain evidence="2">cv. JPN11</strain>
        <tissue evidence="1">Leaf</tissue>
    </source>
</reference>
<organism evidence="1 2">
    <name type="scientific">Melia azedarach</name>
    <name type="common">Chinaberry tree</name>
    <dbReference type="NCBI Taxonomy" id="155640"/>
    <lineage>
        <taxon>Eukaryota</taxon>
        <taxon>Viridiplantae</taxon>
        <taxon>Streptophyta</taxon>
        <taxon>Embryophyta</taxon>
        <taxon>Tracheophyta</taxon>
        <taxon>Spermatophyta</taxon>
        <taxon>Magnoliopsida</taxon>
        <taxon>eudicotyledons</taxon>
        <taxon>Gunneridae</taxon>
        <taxon>Pentapetalae</taxon>
        <taxon>rosids</taxon>
        <taxon>malvids</taxon>
        <taxon>Sapindales</taxon>
        <taxon>Meliaceae</taxon>
        <taxon>Melia</taxon>
    </lineage>
</organism>
<dbReference type="EMBL" id="CM051395">
    <property type="protein sequence ID" value="KAJ4725255.1"/>
    <property type="molecule type" value="Genomic_DNA"/>
</dbReference>